<dbReference type="AlphaFoldDB" id="Q4RD35"/>
<accession>Q4RD35</accession>
<dbReference type="InterPro" id="IPR015943">
    <property type="entry name" value="WD40/YVTN_repeat-like_dom_sf"/>
</dbReference>
<feature type="non-terminal residue" evidence="2">
    <location>
        <position position="1"/>
    </location>
</feature>
<sequence>GHKDKIFVVRTNPFRTDKLVTVGIKHIKFWQHSGASALPPVPSPCPGRRGAGPLHRPPVQCRFSCPLACSRFSSPCPVRPASSPCPLPPPPPSSPISS</sequence>
<feature type="region of interest" description="Disordered" evidence="1">
    <location>
        <begin position="74"/>
        <end position="98"/>
    </location>
</feature>
<dbReference type="KEGG" id="tng:GSTEN00038889G001"/>
<comment type="caution">
    <text evidence="2">The sequence shown here is derived from an EMBL/GenBank/DDBJ whole genome shotgun (WGS) entry which is preliminary data.</text>
</comment>
<proteinExistence type="predicted"/>
<dbReference type="OrthoDB" id="8842494at2759"/>
<evidence type="ECO:0000313" key="2">
    <source>
        <dbReference type="EMBL" id="CAG13697.1"/>
    </source>
</evidence>
<organism evidence="2">
    <name type="scientific">Tetraodon nigroviridis</name>
    <name type="common">Spotted green pufferfish</name>
    <name type="synonym">Chelonodon nigroviridis</name>
    <dbReference type="NCBI Taxonomy" id="99883"/>
    <lineage>
        <taxon>Eukaryota</taxon>
        <taxon>Metazoa</taxon>
        <taxon>Chordata</taxon>
        <taxon>Craniata</taxon>
        <taxon>Vertebrata</taxon>
        <taxon>Euteleostomi</taxon>
        <taxon>Actinopterygii</taxon>
        <taxon>Neopterygii</taxon>
        <taxon>Teleostei</taxon>
        <taxon>Neoteleostei</taxon>
        <taxon>Acanthomorphata</taxon>
        <taxon>Eupercaria</taxon>
        <taxon>Tetraodontiformes</taxon>
        <taxon>Tetradontoidea</taxon>
        <taxon>Tetraodontidae</taxon>
        <taxon>Tetraodon</taxon>
    </lineage>
</organism>
<gene>
    <name evidence="2" type="ORF">GSTENG00038889001</name>
</gene>
<protein>
    <submittedName>
        <fullName evidence="2">(spotted green pufferfish) hypothetical protein</fullName>
    </submittedName>
</protein>
<name>Q4RD35_TETNG</name>
<dbReference type="EMBL" id="CAAE01017449">
    <property type="protein sequence ID" value="CAG13697.1"/>
    <property type="molecule type" value="Genomic_DNA"/>
</dbReference>
<dbReference type="Gene3D" id="2.130.10.10">
    <property type="entry name" value="YVTN repeat-like/Quinoprotein amine dehydrogenase"/>
    <property type="match status" value="1"/>
</dbReference>
<reference evidence="2" key="2">
    <citation type="submission" date="2004-02" db="EMBL/GenBank/DDBJ databases">
        <authorList>
            <consortium name="Genoscope"/>
            <consortium name="Whitehead Institute Centre for Genome Research"/>
        </authorList>
    </citation>
    <scope>NUCLEOTIDE SEQUENCE</scope>
</reference>
<evidence type="ECO:0000256" key="1">
    <source>
        <dbReference type="SAM" id="MobiDB-lite"/>
    </source>
</evidence>
<reference evidence="2" key="1">
    <citation type="journal article" date="2004" name="Nature">
        <title>Genome duplication in the teleost fish Tetraodon nigroviridis reveals the early vertebrate proto-karyotype.</title>
        <authorList>
            <person name="Jaillon O."/>
            <person name="Aury J.-M."/>
            <person name="Brunet F."/>
            <person name="Petit J.-L."/>
            <person name="Stange-Thomann N."/>
            <person name="Mauceli E."/>
            <person name="Bouneau L."/>
            <person name="Fischer C."/>
            <person name="Ozouf-Costaz C."/>
            <person name="Bernot A."/>
            <person name="Nicaud S."/>
            <person name="Jaffe D."/>
            <person name="Fisher S."/>
            <person name="Lutfalla G."/>
            <person name="Dossat C."/>
            <person name="Segurens B."/>
            <person name="Dasilva C."/>
            <person name="Salanoubat M."/>
            <person name="Levy M."/>
            <person name="Boudet N."/>
            <person name="Castellano S."/>
            <person name="Anthouard V."/>
            <person name="Jubin C."/>
            <person name="Castelli V."/>
            <person name="Katinka M."/>
            <person name="Vacherie B."/>
            <person name="Biemont C."/>
            <person name="Skalli Z."/>
            <person name="Cattolico L."/>
            <person name="Poulain J."/>
            <person name="De Berardinis V."/>
            <person name="Cruaud C."/>
            <person name="Duprat S."/>
            <person name="Brottier P."/>
            <person name="Coutanceau J.-P."/>
            <person name="Gouzy J."/>
            <person name="Parra G."/>
            <person name="Lardier G."/>
            <person name="Chapple C."/>
            <person name="McKernan K.J."/>
            <person name="McEwan P."/>
            <person name="Bosak S."/>
            <person name="Kellis M."/>
            <person name="Volff J.-N."/>
            <person name="Guigo R."/>
            <person name="Zody M.C."/>
            <person name="Mesirov J."/>
            <person name="Lindblad-Toh K."/>
            <person name="Birren B."/>
            <person name="Nusbaum C."/>
            <person name="Kahn D."/>
            <person name="Robinson-Rechavi M."/>
            <person name="Laudet V."/>
            <person name="Schachter V."/>
            <person name="Quetier F."/>
            <person name="Saurin W."/>
            <person name="Scarpelli C."/>
            <person name="Wincker P."/>
            <person name="Lander E.S."/>
            <person name="Weissenbach J."/>
            <person name="Roest Crollius H."/>
        </authorList>
    </citation>
    <scope>NUCLEOTIDE SEQUENCE [LARGE SCALE GENOMIC DNA]</scope>
</reference>
<feature type="compositionally biased region" description="Pro residues" evidence="1">
    <location>
        <begin position="83"/>
        <end position="98"/>
    </location>
</feature>